<evidence type="ECO:0000256" key="4">
    <source>
        <dbReference type="ARBA" id="ARBA00022490"/>
    </source>
</evidence>
<feature type="non-terminal residue" evidence="9">
    <location>
        <position position="1"/>
    </location>
</feature>
<feature type="domain" description="eRF1/Pelota-like N-terminal" evidence="6">
    <location>
        <begin position="2"/>
        <end position="65"/>
    </location>
</feature>
<dbReference type="InterPro" id="IPR042226">
    <property type="entry name" value="eFR1_2_sf"/>
</dbReference>
<comment type="caution">
    <text evidence="9">The sequence shown here is derived from an EMBL/GenBank/DDBJ whole genome shotgun (WGS) entry which is preliminary data.</text>
</comment>
<dbReference type="FunFam" id="3.30.420.60:FF:000003">
    <property type="entry name" value="Peptide chain release factor subunit 1"/>
    <property type="match status" value="1"/>
</dbReference>
<dbReference type="SUPFAM" id="SSF55481">
    <property type="entry name" value="N-terminal domain of eukaryotic peptide chain release factor subunit 1, ERF1"/>
    <property type="match status" value="1"/>
</dbReference>
<dbReference type="Pfam" id="PF03464">
    <property type="entry name" value="eRF1_2"/>
    <property type="match status" value="1"/>
</dbReference>
<dbReference type="EMBL" id="AUZY01004750">
    <property type="protein sequence ID" value="EQD61962.1"/>
    <property type="molecule type" value="Genomic_DNA"/>
</dbReference>
<evidence type="ECO:0000259" key="7">
    <source>
        <dbReference type="Pfam" id="PF03464"/>
    </source>
</evidence>
<evidence type="ECO:0000256" key="1">
    <source>
        <dbReference type="ARBA" id="ARBA00004496"/>
    </source>
</evidence>
<dbReference type="InterPro" id="IPR024049">
    <property type="entry name" value="eRF1_1_sf"/>
</dbReference>
<evidence type="ECO:0000256" key="3">
    <source>
        <dbReference type="ARBA" id="ARBA00011520"/>
    </source>
</evidence>
<evidence type="ECO:0000313" key="9">
    <source>
        <dbReference type="EMBL" id="EQD61962.1"/>
    </source>
</evidence>
<evidence type="ECO:0000259" key="6">
    <source>
        <dbReference type="Pfam" id="PF03463"/>
    </source>
</evidence>
<keyword evidence="5" id="KW-0648">Protein biosynthesis</keyword>
<dbReference type="InterPro" id="IPR005142">
    <property type="entry name" value="eRF1_3"/>
</dbReference>
<dbReference type="Gene3D" id="3.30.420.60">
    <property type="entry name" value="eRF1 domain 2"/>
    <property type="match status" value="1"/>
</dbReference>
<dbReference type="InterPro" id="IPR029064">
    <property type="entry name" value="Ribosomal_eL30-like_sf"/>
</dbReference>
<accession>T1AWW1</accession>
<dbReference type="Gene3D" id="1.20.5.170">
    <property type="match status" value="1"/>
</dbReference>
<evidence type="ECO:0000256" key="5">
    <source>
        <dbReference type="ARBA" id="ARBA00022917"/>
    </source>
</evidence>
<dbReference type="Gene3D" id="3.30.960.10">
    <property type="entry name" value="eRF1 domain 1"/>
    <property type="match status" value="1"/>
</dbReference>
<dbReference type="SUPFAM" id="SSF53137">
    <property type="entry name" value="Translational machinery components"/>
    <property type="match status" value="1"/>
</dbReference>
<organism evidence="9">
    <name type="scientific">mine drainage metagenome</name>
    <dbReference type="NCBI Taxonomy" id="410659"/>
    <lineage>
        <taxon>unclassified sequences</taxon>
        <taxon>metagenomes</taxon>
        <taxon>ecological metagenomes</taxon>
    </lineage>
</organism>
<feature type="domain" description="eRF1" evidence="7">
    <location>
        <begin position="73"/>
        <end position="201"/>
    </location>
</feature>
<feature type="domain" description="eRF1" evidence="8">
    <location>
        <begin position="207"/>
        <end position="345"/>
    </location>
</feature>
<evidence type="ECO:0000256" key="2">
    <source>
        <dbReference type="ARBA" id="ARBA00005326"/>
    </source>
</evidence>
<dbReference type="Pfam" id="PF03465">
    <property type="entry name" value="eRF1_3"/>
    <property type="match status" value="1"/>
</dbReference>
<dbReference type="NCBIfam" id="TIGR03676">
    <property type="entry name" value="aRF1_eRF1"/>
    <property type="match status" value="1"/>
</dbReference>
<dbReference type="Gene3D" id="3.30.1330.30">
    <property type="match status" value="1"/>
</dbReference>
<reference evidence="9" key="2">
    <citation type="journal article" date="2014" name="ISME J.">
        <title>Microbial stratification in low pH oxic and suboxic macroscopic growths along an acid mine drainage.</title>
        <authorList>
            <person name="Mendez-Garcia C."/>
            <person name="Mesa V."/>
            <person name="Sprenger R.R."/>
            <person name="Richter M."/>
            <person name="Diez M.S."/>
            <person name="Solano J."/>
            <person name="Bargiela R."/>
            <person name="Golyshina O.V."/>
            <person name="Manteca A."/>
            <person name="Ramos J.L."/>
            <person name="Gallego J.R."/>
            <person name="Llorente I."/>
            <person name="Martins Dos Santos V.A."/>
            <person name="Jensen O.N."/>
            <person name="Pelaez A.I."/>
            <person name="Sanchez J."/>
            <person name="Ferrer M."/>
        </authorList>
    </citation>
    <scope>NUCLEOTIDE SEQUENCE</scope>
</reference>
<dbReference type="InterPro" id="IPR005140">
    <property type="entry name" value="eRF1_Pelota-like_N"/>
</dbReference>
<comment type="subcellular location">
    <subcellularLocation>
        <location evidence="1">Cytoplasm</location>
    </subcellularLocation>
</comment>
<dbReference type="AlphaFoldDB" id="T1AWW1"/>
<gene>
    <name evidence="9" type="ORF">B1B_07467</name>
</gene>
<dbReference type="PANTHER" id="PTHR10113">
    <property type="entry name" value="PEPTIDE CHAIN RELEASE FACTOR SUBUNIT 1"/>
    <property type="match status" value="1"/>
</dbReference>
<name>T1AWW1_9ZZZZ</name>
<evidence type="ECO:0000259" key="8">
    <source>
        <dbReference type="Pfam" id="PF03465"/>
    </source>
</evidence>
<keyword evidence="4" id="KW-0963">Cytoplasm</keyword>
<proteinExistence type="inferred from homology"/>
<sequence>VESLMGRVRQFKEPPPHGVAFFVGSKAVGADRYEPVTFIVEPPEPLNTYMYRCDSTFFLEPLLSMAHEPDLWGLIVMDRAEVTIGFLRGKRIEVVRNRQSLVPSKHGRGGQSAHRFERMIEHAAHEFFVKIGEMSNDIFLPKKDMLKGILLGGPGATKEYFYKENYLHYELQQKIVQPLFDTGYTDDFGLKELVEKATQTLHGMEVTEEKAIVRRLLAEIRKTDAGLAAYGDAEVTRALEARAVDILLVSEGLRKRKVAFRCSACSTAFTRTLPDAEVDALLAGPCPTCGQSMLTETTSEDYVEGLFQQVQAMGGEVRLISIESEEGQMLTKAFGGVAAILRYPLPRTPSAGRRAE</sequence>
<dbReference type="GO" id="GO:0003747">
    <property type="term" value="F:translation release factor activity"/>
    <property type="evidence" value="ECO:0007669"/>
    <property type="project" value="InterPro"/>
</dbReference>
<dbReference type="InterPro" id="IPR004403">
    <property type="entry name" value="Peptide_chain-rel_eRF1/aRF1"/>
</dbReference>
<dbReference type="InterPro" id="IPR005141">
    <property type="entry name" value="eRF1_2"/>
</dbReference>
<dbReference type="Pfam" id="PF03463">
    <property type="entry name" value="eRF1_1"/>
    <property type="match status" value="1"/>
</dbReference>
<protein>
    <submittedName>
        <fullName evidence="9">Eukaryotic peptide chain release factor subunit 1</fullName>
    </submittedName>
</protein>
<dbReference type="SUPFAM" id="SSF55315">
    <property type="entry name" value="L30e-like"/>
    <property type="match status" value="1"/>
</dbReference>
<comment type="subunit">
    <text evidence="3">Heterodimer of two subunits, one of which binds GTP.</text>
</comment>
<comment type="similarity">
    <text evidence="2">Belongs to the eukaryotic release factor 1 family.</text>
</comment>
<reference evidence="9" key="1">
    <citation type="submission" date="2013-08" db="EMBL/GenBank/DDBJ databases">
        <authorList>
            <person name="Mendez C."/>
            <person name="Richter M."/>
            <person name="Ferrer M."/>
            <person name="Sanchez J."/>
        </authorList>
    </citation>
    <scope>NUCLEOTIDE SEQUENCE</scope>
</reference>
<dbReference type="GO" id="GO:0005737">
    <property type="term" value="C:cytoplasm"/>
    <property type="evidence" value="ECO:0007669"/>
    <property type="project" value="UniProtKB-SubCell"/>
</dbReference>